<dbReference type="Proteomes" id="UP000784294">
    <property type="component" value="Unassembled WGS sequence"/>
</dbReference>
<feature type="region of interest" description="Disordered" evidence="1">
    <location>
        <begin position="35"/>
        <end position="81"/>
    </location>
</feature>
<evidence type="ECO:0000313" key="3">
    <source>
        <dbReference type="Proteomes" id="UP000784294"/>
    </source>
</evidence>
<name>A0A448XGM3_9PLAT</name>
<reference evidence="2" key="1">
    <citation type="submission" date="2018-11" db="EMBL/GenBank/DDBJ databases">
        <authorList>
            <consortium name="Pathogen Informatics"/>
        </authorList>
    </citation>
    <scope>NUCLEOTIDE SEQUENCE</scope>
</reference>
<dbReference type="AlphaFoldDB" id="A0A448XGM3"/>
<keyword evidence="3" id="KW-1185">Reference proteome</keyword>
<sequence length="81" mass="8634">MVSYLQPTKSFGLSCLAEPVSDINRRVLFSLKCDTSGRTSASTSPEGLAIPWRGSDNSRMDGDPTSGSSPALPGFERLVVQ</sequence>
<dbReference type="EMBL" id="CAAALY010251639">
    <property type="protein sequence ID" value="VEL36199.1"/>
    <property type="molecule type" value="Genomic_DNA"/>
</dbReference>
<evidence type="ECO:0000256" key="1">
    <source>
        <dbReference type="SAM" id="MobiDB-lite"/>
    </source>
</evidence>
<organism evidence="2 3">
    <name type="scientific">Protopolystoma xenopodis</name>
    <dbReference type="NCBI Taxonomy" id="117903"/>
    <lineage>
        <taxon>Eukaryota</taxon>
        <taxon>Metazoa</taxon>
        <taxon>Spiralia</taxon>
        <taxon>Lophotrochozoa</taxon>
        <taxon>Platyhelminthes</taxon>
        <taxon>Monogenea</taxon>
        <taxon>Polyopisthocotylea</taxon>
        <taxon>Polystomatidea</taxon>
        <taxon>Polystomatidae</taxon>
        <taxon>Protopolystoma</taxon>
    </lineage>
</organism>
<proteinExistence type="predicted"/>
<gene>
    <name evidence="2" type="ORF">PXEA_LOCUS29639</name>
</gene>
<comment type="caution">
    <text evidence="2">The sequence shown here is derived from an EMBL/GenBank/DDBJ whole genome shotgun (WGS) entry which is preliminary data.</text>
</comment>
<protein>
    <submittedName>
        <fullName evidence="2">Uncharacterized protein</fullName>
    </submittedName>
</protein>
<evidence type="ECO:0000313" key="2">
    <source>
        <dbReference type="EMBL" id="VEL36199.1"/>
    </source>
</evidence>
<feature type="compositionally biased region" description="Polar residues" evidence="1">
    <location>
        <begin position="36"/>
        <end position="45"/>
    </location>
</feature>
<accession>A0A448XGM3</accession>